<dbReference type="OrthoDB" id="1837761at2759"/>
<sequence length="266" mass="30330">MSSRSILFHYFQDQGSKEIVHKEVQRKVKCSDFVDDFAFIPPLFEERGWKSPITPSIPPFEDMVKEFYANIEPIDLQSFRTSVRKKEFEVNRDLICSIIGVPLVNELTYPYLPDTFPDKEAMMMVFVDGTSPSWLSHQAKVKIIDFSEPMRTLSQIVSANIWLVGHYTDFGVDRAAFLFALTTGVPIDFSTHAIQLMLTAYEVDNSCLPFGCLITQILRHLGVEPLECEPFVRQKESFNKHTMHLLASQKKKKFHPGASSVGASSR</sequence>
<evidence type="ECO:0000313" key="2">
    <source>
        <dbReference type="EMBL" id="KAE8055922.1"/>
    </source>
</evidence>
<accession>A0A5N6R4P3</accession>
<evidence type="ECO:0000259" key="1">
    <source>
        <dbReference type="Pfam" id="PF20167"/>
    </source>
</evidence>
<protein>
    <recommendedName>
        <fullName evidence="1">Putative plant transposon protein domain-containing protein</fullName>
    </recommendedName>
</protein>
<organism evidence="2 3">
    <name type="scientific">Carpinus fangiana</name>
    <dbReference type="NCBI Taxonomy" id="176857"/>
    <lineage>
        <taxon>Eukaryota</taxon>
        <taxon>Viridiplantae</taxon>
        <taxon>Streptophyta</taxon>
        <taxon>Embryophyta</taxon>
        <taxon>Tracheophyta</taxon>
        <taxon>Spermatophyta</taxon>
        <taxon>Magnoliopsida</taxon>
        <taxon>eudicotyledons</taxon>
        <taxon>Gunneridae</taxon>
        <taxon>Pentapetalae</taxon>
        <taxon>rosids</taxon>
        <taxon>fabids</taxon>
        <taxon>Fagales</taxon>
        <taxon>Betulaceae</taxon>
        <taxon>Carpinus</taxon>
    </lineage>
</organism>
<dbReference type="EMBL" id="CM017325">
    <property type="protein sequence ID" value="KAE8055922.1"/>
    <property type="molecule type" value="Genomic_DNA"/>
</dbReference>
<name>A0A5N6R4P3_9ROSI</name>
<evidence type="ECO:0000313" key="3">
    <source>
        <dbReference type="Proteomes" id="UP000327013"/>
    </source>
</evidence>
<dbReference type="InterPro" id="IPR046796">
    <property type="entry name" value="Transposase_32_dom"/>
</dbReference>
<keyword evidence="3" id="KW-1185">Reference proteome</keyword>
<dbReference type="Pfam" id="PF20167">
    <property type="entry name" value="Transposase_32"/>
    <property type="match status" value="1"/>
</dbReference>
<proteinExistence type="predicted"/>
<reference evidence="2 3" key="1">
    <citation type="submission" date="2019-06" db="EMBL/GenBank/DDBJ databases">
        <title>A chromosomal-level reference genome of Carpinus fangiana (Coryloideae, Betulaceae).</title>
        <authorList>
            <person name="Yang X."/>
            <person name="Wang Z."/>
            <person name="Zhang L."/>
            <person name="Hao G."/>
            <person name="Liu J."/>
            <person name="Yang Y."/>
        </authorList>
    </citation>
    <scope>NUCLEOTIDE SEQUENCE [LARGE SCALE GENOMIC DNA]</scope>
    <source>
        <strain evidence="2">Cfa_2016G</strain>
        <tissue evidence="2">Leaf</tissue>
    </source>
</reference>
<feature type="domain" description="Putative plant transposon protein" evidence="1">
    <location>
        <begin position="46"/>
        <end position="223"/>
    </location>
</feature>
<dbReference type="AlphaFoldDB" id="A0A5N6R4P3"/>
<dbReference type="Proteomes" id="UP000327013">
    <property type="component" value="Chromosome 5"/>
</dbReference>
<gene>
    <name evidence="2" type="ORF">FH972_012731</name>
</gene>